<accession>A0A183GQG8</accession>
<dbReference type="Proteomes" id="UP000050761">
    <property type="component" value="Unassembled WGS sequence"/>
</dbReference>
<sequence length="311" mass="35549">MREKEAAVISRVRLPTVTTVEETWEKATDAIRHAARSELGATKRFDDRLMKIVVTAKERIYHFFSAYAPQIGCSNQAKDEFWSLLDEKTADVPSKDVTIVVVTLMGTLKQVERCGAAKIKWWRMREKEAAVISRVRLPTVTTVEETWEKATDAIRHAARSELGATKPGRRKVDKQAWLWIDDVKAKVREKKTLYHVFLGEETADNSTRSSSRAMASGICTDSQRIDRGHREKITVEEIEEALKKMRPGKATGPDDVAAELWKSKFWYPAEWLAKFFNQPKYDDSDLEEEGQSCRLLQLPSNSFAFAQHEDL</sequence>
<accession>A0A3P8HNZ5</accession>
<dbReference type="EMBL" id="UZAH01037094">
    <property type="protein sequence ID" value="VDP48149.1"/>
    <property type="molecule type" value="Genomic_DNA"/>
</dbReference>
<name>A0A183GQG8_HELPZ</name>
<reference evidence="3" key="2">
    <citation type="submission" date="2019-09" db="UniProtKB">
        <authorList>
            <consortium name="WormBaseParasite"/>
        </authorList>
    </citation>
    <scope>IDENTIFICATION</scope>
</reference>
<proteinExistence type="predicted"/>
<organism evidence="2 3">
    <name type="scientific">Heligmosomoides polygyrus</name>
    <name type="common">Parasitic roundworm</name>
    <dbReference type="NCBI Taxonomy" id="6339"/>
    <lineage>
        <taxon>Eukaryota</taxon>
        <taxon>Metazoa</taxon>
        <taxon>Ecdysozoa</taxon>
        <taxon>Nematoda</taxon>
        <taxon>Chromadorea</taxon>
        <taxon>Rhabditida</taxon>
        <taxon>Rhabditina</taxon>
        <taxon>Rhabditomorpha</taxon>
        <taxon>Strongyloidea</taxon>
        <taxon>Heligmosomidae</taxon>
        <taxon>Heligmosomoides</taxon>
    </lineage>
</organism>
<evidence type="ECO:0000313" key="1">
    <source>
        <dbReference type="EMBL" id="VDP48149.1"/>
    </source>
</evidence>
<gene>
    <name evidence="1" type="ORF">HPBE_LOCUS24937</name>
</gene>
<dbReference type="OrthoDB" id="418748at2759"/>
<evidence type="ECO:0000313" key="2">
    <source>
        <dbReference type="Proteomes" id="UP000050761"/>
    </source>
</evidence>
<dbReference type="WBParaSite" id="HPBE_0002493801-mRNA-1">
    <property type="protein sequence ID" value="HPBE_0002493801-mRNA-1"/>
    <property type="gene ID" value="HPBE_0002493801"/>
</dbReference>
<dbReference type="AlphaFoldDB" id="A0A183GQG8"/>
<reference evidence="1 2" key="1">
    <citation type="submission" date="2018-11" db="EMBL/GenBank/DDBJ databases">
        <authorList>
            <consortium name="Pathogen Informatics"/>
        </authorList>
    </citation>
    <scope>NUCLEOTIDE SEQUENCE [LARGE SCALE GENOMIC DNA]</scope>
</reference>
<keyword evidence="2" id="KW-1185">Reference proteome</keyword>
<evidence type="ECO:0000313" key="3">
    <source>
        <dbReference type="WBParaSite" id="HPBE_0002493801-mRNA-1"/>
    </source>
</evidence>
<protein>
    <submittedName>
        <fullName evidence="3">HTH CENPB-type domain-containing protein</fullName>
    </submittedName>
</protein>